<organism evidence="14 15">
    <name type="scientific">Candidatus Treponema excrementipullorum</name>
    <dbReference type="NCBI Taxonomy" id="2838768"/>
    <lineage>
        <taxon>Bacteria</taxon>
        <taxon>Pseudomonadati</taxon>
        <taxon>Spirochaetota</taxon>
        <taxon>Spirochaetia</taxon>
        <taxon>Spirochaetales</taxon>
        <taxon>Treponemataceae</taxon>
        <taxon>Treponema</taxon>
    </lineage>
</organism>
<dbReference type="GO" id="GO:0009360">
    <property type="term" value="C:DNA polymerase III complex"/>
    <property type="evidence" value="ECO:0007669"/>
    <property type="project" value="InterPro"/>
</dbReference>
<dbReference type="InterPro" id="IPR022634">
    <property type="entry name" value="DNA_polIII_beta_N"/>
</dbReference>
<dbReference type="Pfam" id="PF00712">
    <property type="entry name" value="DNA_pol3_beta"/>
    <property type="match status" value="1"/>
</dbReference>
<feature type="domain" description="DNA polymerase III beta sliding clamp central" evidence="12">
    <location>
        <begin position="130"/>
        <end position="243"/>
    </location>
</feature>
<dbReference type="PANTHER" id="PTHR30478:SF0">
    <property type="entry name" value="BETA SLIDING CLAMP"/>
    <property type="match status" value="1"/>
</dbReference>
<evidence type="ECO:0000256" key="8">
    <source>
        <dbReference type="ARBA" id="ARBA00022932"/>
    </source>
</evidence>
<evidence type="ECO:0000256" key="1">
    <source>
        <dbReference type="ARBA" id="ARBA00004496"/>
    </source>
</evidence>
<dbReference type="InterPro" id="IPR001001">
    <property type="entry name" value="DNA_polIII_beta"/>
</dbReference>
<dbReference type="AlphaFoldDB" id="A0A9E2L4V6"/>
<dbReference type="NCBIfam" id="TIGR00663">
    <property type="entry name" value="dnan"/>
    <property type="match status" value="1"/>
</dbReference>
<name>A0A9E2L4V6_9SPIR</name>
<dbReference type="GO" id="GO:0008408">
    <property type="term" value="F:3'-5' exonuclease activity"/>
    <property type="evidence" value="ECO:0007669"/>
    <property type="project" value="InterPro"/>
</dbReference>
<comment type="subcellular location">
    <subcellularLocation>
        <location evidence="1 10">Cytoplasm</location>
    </subcellularLocation>
</comment>
<dbReference type="CDD" id="cd00140">
    <property type="entry name" value="beta_clamp"/>
    <property type="match status" value="1"/>
</dbReference>
<evidence type="ECO:0000256" key="9">
    <source>
        <dbReference type="ARBA" id="ARBA00023125"/>
    </source>
</evidence>
<keyword evidence="8 10" id="KW-0239">DNA-directed DNA polymerase</keyword>
<gene>
    <name evidence="14" type="primary">dnaN</name>
    <name evidence="14" type="ORF">IAA16_10230</name>
</gene>
<evidence type="ECO:0000313" key="14">
    <source>
        <dbReference type="EMBL" id="MBU3850932.1"/>
    </source>
</evidence>
<proteinExistence type="inferred from homology"/>
<dbReference type="SUPFAM" id="SSF55979">
    <property type="entry name" value="DNA clamp"/>
    <property type="match status" value="3"/>
</dbReference>
<dbReference type="InterPro" id="IPR022635">
    <property type="entry name" value="DNA_polIII_beta_C"/>
</dbReference>
<keyword evidence="6 10" id="KW-0548">Nucleotidyltransferase</keyword>
<accession>A0A9E2L4V6</accession>
<dbReference type="GO" id="GO:0005737">
    <property type="term" value="C:cytoplasm"/>
    <property type="evidence" value="ECO:0007669"/>
    <property type="project" value="UniProtKB-SubCell"/>
</dbReference>
<evidence type="ECO:0000256" key="5">
    <source>
        <dbReference type="ARBA" id="ARBA00022679"/>
    </source>
</evidence>
<evidence type="ECO:0000313" key="15">
    <source>
        <dbReference type="Proteomes" id="UP000823914"/>
    </source>
</evidence>
<reference evidence="14" key="2">
    <citation type="submission" date="2021-04" db="EMBL/GenBank/DDBJ databases">
        <authorList>
            <person name="Gilroy R."/>
        </authorList>
    </citation>
    <scope>NUCLEOTIDE SEQUENCE</scope>
    <source>
        <strain evidence="14">Gambia15-2214</strain>
    </source>
</reference>
<feature type="domain" description="DNA polymerase III beta sliding clamp N-terminal" evidence="11">
    <location>
        <begin position="1"/>
        <end position="118"/>
    </location>
</feature>
<reference evidence="14" key="1">
    <citation type="journal article" date="2021" name="PeerJ">
        <title>Extensive microbial diversity within the chicken gut microbiome revealed by metagenomics and culture.</title>
        <authorList>
            <person name="Gilroy R."/>
            <person name="Ravi A."/>
            <person name="Getino M."/>
            <person name="Pursley I."/>
            <person name="Horton D.L."/>
            <person name="Alikhan N.F."/>
            <person name="Baker D."/>
            <person name="Gharbi K."/>
            <person name="Hall N."/>
            <person name="Watson M."/>
            <person name="Adriaenssens E.M."/>
            <person name="Foster-Nyarko E."/>
            <person name="Jarju S."/>
            <person name="Secka A."/>
            <person name="Antonio M."/>
            <person name="Oren A."/>
            <person name="Chaudhuri R.R."/>
            <person name="La Ragione R."/>
            <person name="Hildebrand F."/>
            <person name="Pallen M.J."/>
        </authorList>
    </citation>
    <scope>NUCLEOTIDE SEQUENCE</scope>
    <source>
        <strain evidence="14">Gambia15-2214</strain>
    </source>
</reference>
<dbReference type="Proteomes" id="UP000823914">
    <property type="component" value="Unassembled WGS sequence"/>
</dbReference>
<dbReference type="PIRSF" id="PIRSF000804">
    <property type="entry name" value="DNA_pol_III_b"/>
    <property type="match status" value="1"/>
</dbReference>
<evidence type="ECO:0000259" key="13">
    <source>
        <dbReference type="Pfam" id="PF02768"/>
    </source>
</evidence>
<dbReference type="Gene3D" id="3.10.150.10">
    <property type="entry name" value="DNA Polymerase III, subunit A, domain 2"/>
    <property type="match status" value="1"/>
</dbReference>
<evidence type="ECO:0000256" key="7">
    <source>
        <dbReference type="ARBA" id="ARBA00022705"/>
    </source>
</evidence>
<evidence type="ECO:0000259" key="11">
    <source>
        <dbReference type="Pfam" id="PF00712"/>
    </source>
</evidence>
<dbReference type="Gene3D" id="3.70.10.10">
    <property type="match status" value="1"/>
</dbReference>
<dbReference type="Pfam" id="PF02768">
    <property type="entry name" value="DNA_pol3_beta_3"/>
    <property type="match status" value="1"/>
</dbReference>
<dbReference type="SMART" id="SM00480">
    <property type="entry name" value="POL3Bc"/>
    <property type="match status" value="1"/>
</dbReference>
<keyword evidence="4 10" id="KW-0963">Cytoplasm</keyword>
<evidence type="ECO:0000259" key="12">
    <source>
        <dbReference type="Pfam" id="PF02767"/>
    </source>
</evidence>
<evidence type="ECO:0000256" key="10">
    <source>
        <dbReference type="PIRNR" id="PIRNR000804"/>
    </source>
</evidence>
<keyword evidence="5 10" id="KW-0808">Transferase</keyword>
<dbReference type="PANTHER" id="PTHR30478">
    <property type="entry name" value="DNA POLYMERASE III SUBUNIT BETA"/>
    <property type="match status" value="1"/>
</dbReference>
<comment type="function">
    <text evidence="10">Confers DNA tethering and processivity to DNA polymerases and other proteins. Acts as a clamp, forming a ring around DNA (a reaction catalyzed by the clamp-loading complex) which diffuses in an ATP-independent manner freely and bidirectionally along dsDNA. Initially characterized for its ability to contact the catalytic subunit of DNA polymerase III (Pol III), a complex, multichain enzyme responsible for most of the replicative synthesis in bacteria; Pol III exhibits 3'-5' exonuclease proofreading activity. The beta chain is required for initiation of replication as well as for processivity of DNA replication.</text>
</comment>
<comment type="subunit">
    <text evidence="10">Forms a ring-shaped head-to-tail homodimer around DNA.</text>
</comment>
<dbReference type="GO" id="GO:0003887">
    <property type="term" value="F:DNA-directed DNA polymerase activity"/>
    <property type="evidence" value="ECO:0007669"/>
    <property type="project" value="UniProtKB-UniRule"/>
</dbReference>
<feature type="domain" description="DNA polymerase III beta sliding clamp C-terminal" evidence="13">
    <location>
        <begin position="246"/>
        <end position="364"/>
    </location>
</feature>
<dbReference type="GO" id="GO:0003677">
    <property type="term" value="F:DNA binding"/>
    <property type="evidence" value="ECO:0007669"/>
    <property type="project" value="UniProtKB-UniRule"/>
</dbReference>
<evidence type="ECO:0000256" key="2">
    <source>
        <dbReference type="ARBA" id="ARBA00010752"/>
    </source>
</evidence>
<keyword evidence="9" id="KW-0238">DNA-binding</keyword>
<keyword evidence="7 10" id="KW-0235">DNA replication</keyword>
<protein>
    <recommendedName>
        <fullName evidence="3 10">Beta sliding clamp</fullName>
    </recommendedName>
</protein>
<evidence type="ECO:0000256" key="6">
    <source>
        <dbReference type="ARBA" id="ARBA00022695"/>
    </source>
</evidence>
<comment type="similarity">
    <text evidence="2 10">Belongs to the beta sliding clamp family.</text>
</comment>
<evidence type="ECO:0000256" key="3">
    <source>
        <dbReference type="ARBA" id="ARBA00021035"/>
    </source>
</evidence>
<sequence length="367" mass="41921">MKFTFDRDTMVKEIAIAQEIISTKNAMSILSNVLLIAENQSLTIKATDIKVNFETVFPVIVEEEGSTTIFCDKFMSILNSLPSGEIEFVQNDTKVTIKPISKKVKFDLKSMASDKFPEFSSVDTVPYFDVPADEFKEMITQTIFAISDDETRYFMNGVFFERKGDNLNMVSTDGRRLAFISKEICQGVPEFPSVIVPPKILTTVLKRAPSEGMISLAILDKMIYVKFGNYHFSSVLLDGQFPNYTRVIPEHQSYYFELDKSDLTDALKRVALLVDQKARRVYFEINPGRLVITSQESDIGVAKEEIPCEYDGEVVTMAMNYMYIDEPLKVMNSDRVRFEFTESMKAVTFKPVPEADYFHIIMPMQME</sequence>
<dbReference type="Pfam" id="PF02767">
    <property type="entry name" value="DNA_pol3_beta_2"/>
    <property type="match status" value="1"/>
</dbReference>
<evidence type="ECO:0000256" key="4">
    <source>
        <dbReference type="ARBA" id="ARBA00022490"/>
    </source>
</evidence>
<comment type="caution">
    <text evidence="14">The sequence shown here is derived from an EMBL/GenBank/DDBJ whole genome shotgun (WGS) entry which is preliminary data.</text>
</comment>
<dbReference type="InterPro" id="IPR046938">
    <property type="entry name" value="DNA_clamp_sf"/>
</dbReference>
<dbReference type="InterPro" id="IPR022637">
    <property type="entry name" value="DNA_polIII_beta_cen"/>
</dbReference>
<dbReference type="GO" id="GO:0006271">
    <property type="term" value="P:DNA strand elongation involved in DNA replication"/>
    <property type="evidence" value="ECO:0007669"/>
    <property type="project" value="TreeGrafter"/>
</dbReference>
<dbReference type="EMBL" id="JAHLFV010000233">
    <property type="protein sequence ID" value="MBU3850932.1"/>
    <property type="molecule type" value="Genomic_DNA"/>
</dbReference>